<dbReference type="SUPFAM" id="SSF52540">
    <property type="entry name" value="P-loop containing nucleoside triphosphate hydrolases"/>
    <property type="match status" value="1"/>
</dbReference>
<dbReference type="RefSeq" id="WP_161741706.1">
    <property type="nucleotide sequence ID" value="NZ_JAAAMV010000002.1"/>
</dbReference>
<protein>
    <recommendedName>
        <fullName evidence="1">Phosphoribulokinase/uridine kinase domain-containing protein</fullName>
    </recommendedName>
</protein>
<reference evidence="2 3" key="1">
    <citation type="submission" date="2020-01" db="EMBL/GenBank/DDBJ databases">
        <title>Paenibacillus soybeanensis sp. nov. isolated from the nodules of soybean (Glycine max(L.) Merr).</title>
        <authorList>
            <person name="Wang H."/>
        </authorList>
    </citation>
    <scope>NUCLEOTIDE SEQUENCE [LARGE SCALE GENOMIC DNA]</scope>
    <source>
        <strain evidence="2 3">T1</strain>
    </source>
</reference>
<organism evidence="2 3">
    <name type="scientific">Paenibacillus glycinis</name>
    <dbReference type="NCBI Taxonomy" id="2697035"/>
    <lineage>
        <taxon>Bacteria</taxon>
        <taxon>Bacillati</taxon>
        <taxon>Bacillota</taxon>
        <taxon>Bacilli</taxon>
        <taxon>Bacillales</taxon>
        <taxon>Paenibacillaceae</taxon>
        <taxon>Paenibacillus</taxon>
    </lineage>
</organism>
<dbReference type="Gene3D" id="3.40.50.300">
    <property type="entry name" value="P-loop containing nucleotide triphosphate hydrolases"/>
    <property type="match status" value="1"/>
</dbReference>
<dbReference type="Proteomes" id="UP000665561">
    <property type="component" value="Unassembled WGS sequence"/>
</dbReference>
<dbReference type="InterPro" id="IPR006083">
    <property type="entry name" value="PRK/URK"/>
</dbReference>
<proteinExistence type="predicted"/>
<evidence type="ECO:0000259" key="1">
    <source>
        <dbReference type="Pfam" id="PF00485"/>
    </source>
</evidence>
<accession>A0ABW9XKX4</accession>
<comment type="caution">
    <text evidence="2">The sequence shown here is derived from an EMBL/GenBank/DDBJ whole genome shotgun (WGS) entry which is preliminary data.</text>
</comment>
<dbReference type="InterPro" id="IPR027417">
    <property type="entry name" value="P-loop_NTPase"/>
</dbReference>
<name>A0ABW9XKX4_9BACL</name>
<feature type="domain" description="Phosphoribulokinase/uridine kinase" evidence="1">
    <location>
        <begin position="35"/>
        <end position="171"/>
    </location>
</feature>
<dbReference type="Pfam" id="PF00485">
    <property type="entry name" value="PRK"/>
    <property type="match status" value="1"/>
</dbReference>
<gene>
    <name evidence="2" type="ORF">GT019_05325</name>
</gene>
<evidence type="ECO:0000313" key="2">
    <source>
        <dbReference type="EMBL" id="NBD23284.1"/>
    </source>
</evidence>
<keyword evidence="3" id="KW-1185">Reference proteome</keyword>
<sequence length="206" mass="23101">MEQNANDLHATPLIAARALADEIDRRRSKRVRPFVVALDGGSGAGKTTLAILAAPLLGAALVHYDDFFDAAIADEEWDRSTAEQRCRRCMDWRRARREALLPLLDGRPACYRPFSFETADRLAREAVTVPPADVILLEGIYANLPGLSDLIDLSVLVHVPADVRTRRHNERENGEDLAWHGRWDAAEAYYFARIRPPSSFDLVLNL</sequence>
<dbReference type="EMBL" id="JAAAMV010000002">
    <property type="protein sequence ID" value="NBD23284.1"/>
    <property type="molecule type" value="Genomic_DNA"/>
</dbReference>
<evidence type="ECO:0000313" key="3">
    <source>
        <dbReference type="Proteomes" id="UP000665561"/>
    </source>
</evidence>
<dbReference type="PANTHER" id="PTHR10285">
    <property type="entry name" value="URIDINE KINASE"/>
    <property type="match status" value="1"/>
</dbReference>